<reference evidence="3" key="2">
    <citation type="submission" date="2015-01" db="EMBL/GenBank/DDBJ databases">
        <title>Evolutionary Origins and Diversification of the Mycorrhizal Mutualists.</title>
        <authorList>
            <consortium name="DOE Joint Genome Institute"/>
            <consortium name="Mycorrhizal Genomics Consortium"/>
            <person name="Kohler A."/>
            <person name="Kuo A."/>
            <person name="Nagy L.G."/>
            <person name="Floudas D."/>
            <person name="Copeland A."/>
            <person name="Barry K.W."/>
            <person name="Cichocki N."/>
            <person name="Veneault-Fourrey C."/>
            <person name="LaButti K."/>
            <person name="Lindquist E.A."/>
            <person name="Lipzen A."/>
            <person name="Lundell T."/>
            <person name="Morin E."/>
            <person name="Murat C."/>
            <person name="Riley R."/>
            <person name="Ohm R."/>
            <person name="Sun H."/>
            <person name="Tunlid A."/>
            <person name="Henrissat B."/>
            <person name="Grigoriev I.V."/>
            <person name="Hibbett D.S."/>
            <person name="Martin F."/>
        </authorList>
    </citation>
    <scope>NUCLEOTIDE SEQUENCE [LARGE SCALE GENOMIC DNA]</scope>
    <source>
        <strain evidence="3">MUT 4182</strain>
    </source>
</reference>
<feature type="transmembrane region" description="Helical" evidence="1">
    <location>
        <begin position="136"/>
        <end position="155"/>
    </location>
</feature>
<keyword evidence="1" id="KW-1133">Transmembrane helix</keyword>
<dbReference type="HOGENOM" id="CLU_114617_0_0_1"/>
<evidence type="ECO:0000313" key="3">
    <source>
        <dbReference type="Proteomes" id="UP000054248"/>
    </source>
</evidence>
<dbReference type="AlphaFoldDB" id="A0A0C3QT89"/>
<dbReference type="Proteomes" id="UP000054248">
    <property type="component" value="Unassembled WGS sequence"/>
</dbReference>
<name>A0A0C3QT89_9AGAM</name>
<keyword evidence="1" id="KW-0472">Membrane</keyword>
<feature type="transmembrane region" description="Helical" evidence="1">
    <location>
        <begin position="109"/>
        <end position="130"/>
    </location>
</feature>
<dbReference type="EMBL" id="KN822964">
    <property type="protein sequence ID" value="KIO31334.1"/>
    <property type="molecule type" value="Genomic_DNA"/>
</dbReference>
<feature type="transmembrane region" description="Helical" evidence="1">
    <location>
        <begin position="43"/>
        <end position="63"/>
    </location>
</feature>
<evidence type="ECO:0000313" key="2">
    <source>
        <dbReference type="EMBL" id="KIO31334.1"/>
    </source>
</evidence>
<organism evidence="2 3">
    <name type="scientific">Tulasnella calospora MUT 4182</name>
    <dbReference type="NCBI Taxonomy" id="1051891"/>
    <lineage>
        <taxon>Eukaryota</taxon>
        <taxon>Fungi</taxon>
        <taxon>Dikarya</taxon>
        <taxon>Basidiomycota</taxon>
        <taxon>Agaricomycotina</taxon>
        <taxon>Agaricomycetes</taxon>
        <taxon>Cantharellales</taxon>
        <taxon>Tulasnellaceae</taxon>
        <taxon>Tulasnella</taxon>
    </lineage>
</organism>
<dbReference type="OrthoDB" id="3225366at2759"/>
<evidence type="ECO:0000256" key="1">
    <source>
        <dbReference type="SAM" id="Phobius"/>
    </source>
</evidence>
<keyword evidence="1" id="KW-0812">Transmembrane</keyword>
<keyword evidence="3" id="KW-1185">Reference proteome</keyword>
<reference evidence="2 3" key="1">
    <citation type="submission" date="2014-04" db="EMBL/GenBank/DDBJ databases">
        <authorList>
            <consortium name="DOE Joint Genome Institute"/>
            <person name="Kuo A."/>
            <person name="Girlanda M."/>
            <person name="Perotto S."/>
            <person name="Kohler A."/>
            <person name="Nagy L.G."/>
            <person name="Floudas D."/>
            <person name="Copeland A."/>
            <person name="Barry K.W."/>
            <person name="Cichocki N."/>
            <person name="Veneault-Fourrey C."/>
            <person name="LaButti K."/>
            <person name="Lindquist E.A."/>
            <person name="Lipzen A."/>
            <person name="Lundell T."/>
            <person name="Morin E."/>
            <person name="Murat C."/>
            <person name="Sun H."/>
            <person name="Tunlid A."/>
            <person name="Henrissat B."/>
            <person name="Grigoriev I.V."/>
            <person name="Hibbett D.S."/>
            <person name="Martin F."/>
            <person name="Nordberg H.P."/>
            <person name="Cantor M.N."/>
            <person name="Hua S.X."/>
        </authorList>
    </citation>
    <scope>NUCLEOTIDE SEQUENCE [LARGE SCALE GENOMIC DNA]</scope>
    <source>
        <strain evidence="2 3">MUT 4182</strain>
    </source>
</reference>
<gene>
    <name evidence="2" type="ORF">M407DRAFT_136009</name>
</gene>
<protein>
    <submittedName>
        <fullName evidence="2">Uncharacterized protein</fullName>
    </submittedName>
</protein>
<accession>A0A0C3QT89</accession>
<proteinExistence type="predicted"/>
<sequence length="156" mass="16863">MAVVAALFAGMEASLITLAKTPEPDGHAPLRFAQPAYQNTVLGLAYVALALNVGCILSALKCIDVLGRMTYWNALKGTVPDPDWSLSGETGLMGSFGVKGRTRLLMGHCFYCLFFGSLCVLAQIIMYVWLHEAMPVVWATLIGVLIAAIPMLLMVW</sequence>